<dbReference type="EMBL" id="AYZE01000014">
    <property type="protein sequence ID" value="KRM90959.1"/>
    <property type="molecule type" value="Genomic_DNA"/>
</dbReference>
<dbReference type="SUPFAM" id="SSF51658">
    <property type="entry name" value="Xylose isomerase-like"/>
    <property type="match status" value="1"/>
</dbReference>
<evidence type="ECO:0000313" key="2">
    <source>
        <dbReference type="EMBL" id="KRM90959.1"/>
    </source>
</evidence>
<dbReference type="STRING" id="1423729.FC80_GL000955"/>
<dbReference type="OrthoDB" id="2799545at2"/>
<dbReference type="Pfam" id="PF01261">
    <property type="entry name" value="AP_endonuc_2"/>
    <property type="match status" value="1"/>
</dbReference>
<dbReference type="RefSeq" id="WP_057829172.1">
    <property type="nucleotide sequence ID" value="NZ_AYZE01000014.1"/>
</dbReference>
<evidence type="ECO:0000313" key="3">
    <source>
        <dbReference type="Proteomes" id="UP000051131"/>
    </source>
</evidence>
<gene>
    <name evidence="2" type="ORF">FC80_GL000955</name>
</gene>
<dbReference type="InterPro" id="IPR013022">
    <property type="entry name" value="Xyl_isomerase-like_TIM-brl"/>
</dbReference>
<dbReference type="InterPro" id="IPR036237">
    <property type="entry name" value="Xyl_isomerase-like_sf"/>
</dbReference>
<comment type="caution">
    <text evidence="2">The sequence shown here is derived from an EMBL/GenBank/DDBJ whole genome shotgun (WGS) entry which is preliminary data.</text>
</comment>
<sequence>MKKINLGLKASSTQEQVKNRLSYHPDVFEFYTDETDFSKEGLKRLVAAILEVKDAGIKKIILHHPMKYENEYTELVAPKNEFKKLNYFIDFSTDKLLQLSFDYDLQTLVHGSYSRHTNAMISLYPSLFQAKKVVYQRIDHFAAIGKQNIMFENSFSPLFCFGEIAEEEFILQKNYRLAFDISHCFIKVQADNTRLLASLNHLKPNIVHYHLVDSLGQTHDSLKLGKGLIDWQSVLPLLNENASNIFEINLADKNSAIEQFESYQYLIRIYSRLSKRA</sequence>
<dbReference type="AlphaFoldDB" id="A0A0R2CH21"/>
<dbReference type="Proteomes" id="UP000051131">
    <property type="component" value="Unassembled WGS sequence"/>
</dbReference>
<dbReference type="PATRIC" id="fig|1423729.3.peg.968"/>
<dbReference type="GO" id="GO:0016853">
    <property type="term" value="F:isomerase activity"/>
    <property type="evidence" value="ECO:0007669"/>
    <property type="project" value="UniProtKB-KW"/>
</dbReference>
<proteinExistence type="predicted"/>
<feature type="domain" description="Xylose isomerase-like TIM barrel" evidence="1">
    <location>
        <begin position="173"/>
        <end position="250"/>
    </location>
</feature>
<accession>A0A0R2CH21</accession>
<evidence type="ECO:0000259" key="1">
    <source>
        <dbReference type="Pfam" id="PF01261"/>
    </source>
</evidence>
<reference evidence="2 3" key="1">
    <citation type="journal article" date="2015" name="Genome Announc.">
        <title>Expanding the biotechnology potential of lactobacilli through comparative genomics of 213 strains and associated genera.</title>
        <authorList>
            <person name="Sun Z."/>
            <person name="Harris H.M."/>
            <person name="McCann A."/>
            <person name="Guo C."/>
            <person name="Argimon S."/>
            <person name="Zhang W."/>
            <person name="Yang X."/>
            <person name="Jeffery I.B."/>
            <person name="Cooney J.C."/>
            <person name="Kagawa T.F."/>
            <person name="Liu W."/>
            <person name="Song Y."/>
            <person name="Salvetti E."/>
            <person name="Wrobel A."/>
            <person name="Rasinkangas P."/>
            <person name="Parkhill J."/>
            <person name="Rea M.C."/>
            <person name="O'Sullivan O."/>
            <person name="Ritari J."/>
            <person name="Douillard F.P."/>
            <person name="Paul Ross R."/>
            <person name="Yang R."/>
            <person name="Briner A.E."/>
            <person name="Felis G.E."/>
            <person name="de Vos W.M."/>
            <person name="Barrangou R."/>
            <person name="Klaenhammer T.R."/>
            <person name="Caufield P.W."/>
            <person name="Cui Y."/>
            <person name="Zhang H."/>
            <person name="O'Toole P.W."/>
        </authorList>
    </citation>
    <scope>NUCLEOTIDE SEQUENCE [LARGE SCALE GENOMIC DNA]</scope>
    <source>
        <strain evidence="2 3">DSM 21116</strain>
    </source>
</reference>
<dbReference type="Gene3D" id="3.20.20.150">
    <property type="entry name" value="Divalent-metal-dependent TIM barrel enzymes"/>
    <property type="match status" value="1"/>
</dbReference>
<protein>
    <submittedName>
        <fullName evidence="2">Xylose isomerase domain containing protein TIM barrel</fullName>
    </submittedName>
</protein>
<keyword evidence="3" id="KW-1185">Reference proteome</keyword>
<keyword evidence="2" id="KW-0413">Isomerase</keyword>
<name>A0A0R2CH21_9LACO</name>
<organism evidence="2 3">
    <name type="scientific">Liquorilactobacillus cacaonum DSM 21116</name>
    <dbReference type="NCBI Taxonomy" id="1423729"/>
    <lineage>
        <taxon>Bacteria</taxon>
        <taxon>Bacillati</taxon>
        <taxon>Bacillota</taxon>
        <taxon>Bacilli</taxon>
        <taxon>Lactobacillales</taxon>
        <taxon>Lactobacillaceae</taxon>
        <taxon>Liquorilactobacillus</taxon>
    </lineage>
</organism>